<feature type="region of interest" description="Disordered" evidence="1">
    <location>
        <begin position="1"/>
        <end position="62"/>
    </location>
</feature>
<accession>A0A9W6GRR3</accession>
<dbReference type="Proteomes" id="UP001144323">
    <property type="component" value="Unassembled WGS sequence"/>
</dbReference>
<comment type="caution">
    <text evidence="2">The sequence shown here is derived from an EMBL/GenBank/DDBJ whole genome shotgun (WGS) entry which is preliminary data.</text>
</comment>
<organism evidence="2 3">
    <name type="scientific">Methylocystis echinoides</name>
    <dbReference type="NCBI Taxonomy" id="29468"/>
    <lineage>
        <taxon>Bacteria</taxon>
        <taxon>Pseudomonadati</taxon>
        <taxon>Pseudomonadota</taxon>
        <taxon>Alphaproteobacteria</taxon>
        <taxon>Hyphomicrobiales</taxon>
        <taxon>Methylocystaceae</taxon>
        <taxon>Methylocystis</taxon>
    </lineage>
</organism>
<evidence type="ECO:0000256" key="1">
    <source>
        <dbReference type="SAM" id="MobiDB-lite"/>
    </source>
</evidence>
<gene>
    <name evidence="2" type="ORF">LMG27198_08030</name>
</gene>
<dbReference type="EMBL" id="BSEC01000001">
    <property type="protein sequence ID" value="GLI91811.1"/>
    <property type="molecule type" value="Genomic_DNA"/>
</dbReference>
<evidence type="ECO:0000313" key="2">
    <source>
        <dbReference type="EMBL" id="GLI91811.1"/>
    </source>
</evidence>
<keyword evidence="3" id="KW-1185">Reference proteome</keyword>
<dbReference type="AlphaFoldDB" id="A0A9W6GRR3"/>
<reference evidence="2" key="1">
    <citation type="journal article" date="2023" name="Int. J. Syst. Evol. Microbiol.">
        <title>Methylocystis iwaonis sp. nov., a type II methane-oxidizing bacterium from surface soil of a rice paddy field in Japan, and emended description of the genus Methylocystis (ex Whittenbury et al. 1970) Bowman et al. 1993.</title>
        <authorList>
            <person name="Kaise H."/>
            <person name="Sawadogo J.B."/>
            <person name="Alam M.S."/>
            <person name="Ueno C."/>
            <person name="Dianou D."/>
            <person name="Shinjo R."/>
            <person name="Asakawa S."/>
        </authorList>
    </citation>
    <scope>NUCLEOTIDE SEQUENCE</scope>
    <source>
        <strain evidence="2">LMG27198</strain>
    </source>
</reference>
<name>A0A9W6GRR3_9HYPH</name>
<evidence type="ECO:0000313" key="3">
    <source>
        <dbReference type="Proteomes" id="UP001144323"/>
    </source>
</evidence>
<feature type="compositionally biased region" description="Low complexity" evidence="1">
    <location>
        <begin position="8"/>
        <end position="18"/>
    </location>
</feature>
<feature type="compositionally biased region" description="Low complexity" evidence="1">
    <location>
        <begin position="31"/>
        <end position="40"/>
    </location>
</feature>
<protein>
    <submittedName>
        <fullName evidence="2">Uncharacterized protein</fullName>
    </submittedName>
</protein>
<sequence length="62" mass="6427">MTEEGKEPAPAAKASESGGQAHPSGARKNKAALSAALRANLARRKARERALRGNAQKTDSEG</sequence>
<proteinExistence type="predicted"/>